<dbReference type="PROSITE" id="PS50112">
    <property type="entry name" value="PAS"/>
    <property type="match status" value="1"/>
</dbReference>
<dbReference type="InterPro" id="IPR031621">
    <property type="entry name" value="HisKA_7TM"/>
</dbReference>
<dbReference type="CDD" id="cd00075">
    <property type="entry name" value="HATPase"/>
    <property type="match status" value="1"/>
</dbReference>
<dbReference type="Pfam" id="PF02518">
    <property type="entry name" value="HATPase_c"/>
    <property type="match status" value="1"/>
</dbReference>
<reference evidence="12" key="1">
    <citation type="journal article" date="2019" name="Int. J. Syst. Evol. Microbiol.">
        <title>The Global Catalogue of Microorganisms (GCM) 10K type strain sequencing project: providing services to taxonomists for standard genome sequencing and annotation.</title>
        <authorList>
            <consortium name="The Broad Institute Genomics Platform"/>
            <consortium name="The Broad Institute Genome Sequencing Center for Infectious Disease"/>
            <person name="Wu L."/>
            <person name="Ma J."/>
        </authorList>
    </citation>
    <scope>NUCLEOTIDE SEQUENCE [LARGE SCALE GENOMIC DNA]</scope>
    <source>
        <strain evidence="12">CGMCC 1.15180</strain>
    </source>
</reference>
<dbReference type="EC" id="2.7.13.3" evidence="2"/>
<dbReference type="InterPro" id="IPR004358">
    <property type="entry name" value="Sig_transdc_His_kin-like_C"/>
</dbReference>
<feature type="transmembrane region" description="Helical" evidence="8">
    <location>
        <begin position="98"/>
        <end position="124"/>
    </location>
</feature>
<evidence type="ECO:0000259" key="10">
    <source>
        <dbReference type="PROSITE" id="PS50112"/>
    </source>
</evidence>
<feature type="transmembrane region" description="Helical" evidence="8">
    <location>
        <begin position="144"/>
        <end position="165"/>
    </location>
</feature>
<name>A0ABW4VKP6_9BACT</name>
<evidence type="ECO:0000256" key="6">
    <source>
        <dbReference type="ARBA" id="ARBA00023012"/>
    </source>
</evidence>
<dbReference type="Gene3D" id="1.10.287.130">
    <property type="match status" value="1"/>
</dbReference>
<dbReference type="GO" id="GO:0016301">
    <property type="term" value="F:kinase activity"/>
    <property type="evidence" value="ECO:0007669"/>
    <property type="project" value="UniProtKB-KW"/>
</dbReference>
<dbReference type="Proteomes" id="UP001597361">
    <property type="component" value="Unassembled WGS sequence"/>
</dbReference>
<evidence type="ECO:0000256" key="3">
    <source>
        <dbReference type="ARBA" id="ARBA00022553"/>
    </source>
</evidence>
<dbReference type="InterPro" id="IPR003594">
    <property type="entry name" value="HATPase_dom"/>
</dbReference>
<dbReference type="CDD" id="cd00130">
    <property type="entry name" value="PAS"/>
    <property type="match status" value="1"/>
</dbReference>
<accession>A0ABW4VKP6</accession>
<dbReference type="InterPro" id="IPR035965">
    <property type="entry name" value="PAS-like_dom_sf"/>
</dbReference>
<keyword evidence="8" id="KW-0812">Transmembrane</keyword>
<comment type="catalytic activity">
    <reaction evidence="1">
        <text>ATP + protein L-histidine = ADP + protein N-phospho-L-histidine.</text>
        <dbReference type="EC" id="2.7.13.3"/>
    </reaction>
</comment>
<dbReference type="SUPFAM" id="SSF55785">
    <property type="entry name" value="PYP-like sensor domain (PAS domain)"/>
    <property type="match status" value="1"/>
</dbReference>
<dbReference type="Pfam" id="PF13426">
    <property type="entry name" value="PAS_9"/>
    <property type="match status" value="1"/>
</dbReference>
<dbReference type="InterPro" id="IPR003661">
    <property type="entry name" value="HisK_dim/P_dom"/>
</dbReference>
<dbReference type="InterPro" id="IPR050351">
    <property type="entry name" value="BphY/WalK/GraS-like"/>
</dbReference>
<keyword evidence="5 11" id="KW-0418">Kinase</keyword>
<evidence type="ECO:0000313" key="11">
    <source>
        <dbReference type="EMBL" id="MFD2035259.1"/>
    </source>
</evidence>
<dbReference type="InterPro" id="IPR000014">
    <property type="entry name" value="PAS"/>
</dbReference>
<keyword evidence="8" id="KW-1133">Transmembrane helix</keyword>
<dbReference type="PANTHER" id="PTHR45453:SF1">
    <property type="entry name" value="PHOSPHATE REGULON SENSOR PROTEIN PHOR"/>
    <property type="match status" value="1"/>
</dbReference>
<dbReference type="PROSITE" id="PS50109">
    <property type="entry name" value="HIS_KIN"/>
    <property type="match status" value="1"/>
</dbReference>
<evidence type="ECO:0000256" key="5">
    <source>
        <dbReference type="ARBA" id="ARBA00022777"/>
    </source>
</evidence>
<dbReference type="SUPFAM" id="SSF47384">
    <property type="entry name" value="Homodimeric domain of signal transducing histidine kinase"/>
    <property type="match status" value="1"/>
</dbReference>
<comment type="caution">
    <text evidence="11">The sequence shown here is derived from an EMBL/GenBank/DDBJ whole genome shotgun (WGS) entry which is preliminary data.</text>
</comment>
<feature type="transmembrane region" description="Helical" evidence="8">
    <location>
        <begin position="6"/>
        <end position="28"/>
    </location>
</feature>
<evidence type="ECO:0000313" key="12">
    <source>
        <dbReference type="Proteomes" id="UP001597361"/>
    </source>
</evidence>
<feature type="transmembrane region" description="Helical" evidence="8">
    <location>
        <begin position="211"/>
        <end position="229"/>
    </location>
</feature>
<feature type="transmembrane region" description="Helical" evidence="8">
    <location>
        <begin position="65"/>
        <end position="86"/>
    </location>
</feature>
<keyword evidence="6" id="KW-0902">Two-component regulatory system</keyword>
<dbReference type="Gene3D" id="3.30.565.10">
    <property type="entry name" value="Histidine kinase-like ATPase, C-terminal domain"/>
    <property type="match status" value="1"/>
</dbReference>
<dbReference type="EMBL" id="JBHUHR010000031">
    <property type="protein sequence ID" value="MFD2035259.1"/>
    <property type="molecule type" value="Genomic_DNA"/>
</dbReference>
<feature type="domain" description="PAS" evidence="10">
    <location>
        <begin position="239"/>
        <end position="279"/>
    </location>
</feature>
<sequence length="597" mass="68162">MNLEFNVFSLTLLVSGFIVTVLSSIIIFRLNDYVKWFAFTMLFVSLWSLAYGFELASTTLEDMLFWIKIEYIGIAFVPGVWIWFCLKYAGLEKWLTKGVFIFLFLIPLVTYILVFTNHHHYLFYKNVDVSYSGPFPLLDITRGVWYYVHMVYFYITLAFGNLILFKRFKNTDPIFKNQTYIIIASGFLPWIINLMYLLGYRPFGHIDLTPYSFLFLYIIIGIGLLKFDLFDIKPIARDRVILAMTTGILVLDPKNRVIDFNPSMLRILGNPKTNLIGKSISSIFGDYEDILKSSYAQTKCSLDLKMYFSNSPKDFNLKVIPLLNKKSIFSGLMLQFDDVTEEKKIREKLIDQTHELLKLNNLKDKLFSIVSHDLKGPILGANELIKLTANGSISQEEFQNILPEVSKSMDSVSLLLENLLAWTSTQLKGEFVDKKRFNLSLLINQQYLLFENLAKEKNIKFEVKVEKDLYAFGDKHMIDLVIRNLISNALKFSGSGDHVAIYAVQKDNELEVKIMDTGSGISEENLKKLEDGVSFTTVGKSNETGTGLGLLLVKDYIKKHGGSLNIQSDPNQGSKFEILLPSNHNPIKNSNVSIPSA</sequence>
<evidence type="ECO:0000256" key="7">
    <source>
        <dbReference type="ARBA" id="ARBA00023136"/>
    </source>
</evidence>
<evidence type="ECO:0000256" key="4">
    <source>
        <dbReference type="ARBA" id="ARBA00022679"/>
    </source>
</evidence>
<organism evidence="11 12">
    <name type="scientific">Belliella marina</name>
    <dbReference type="NCBI Taxonomy" id="1644146"/>
    <lineage>
        <taxon>Bacteria</taxon>
        <taxon>Pseudomonadati</taxon>
        <taxon>Bacteroidota</taxon>
        <taxon>Cytophagia</taxon>
        <taxon>Cytophagales</taxon>
        <taxon>Cyclobacteriaceae</taxon>
        <taxon>Belliella</taxon>
    </lineage>
</organism>
<feature type="transmembrane region" description="Helical" evidence="8">
    <location>
        <begin position="177"/>
        <end position="199"/>
    </location>
</feature>
<keyword evidence="12" id="KW-1185">Reference proteome</keyword>
<dbReference type="PANTHER" id="PTHR45453">
    <property type="entry name" value="PHOSPHATE REGULON SENSOR PROTEIN PHOR"/>
    <property type="match status" value="1"/>
</dbReference>
<evidence type="ECO:0000256" key="8">
    <source>
        <dbReference type="SAM" id="Phobius"/>
    </source>
</evidence>
<dbReference type="SUPFAM" id="SSF55874">
    <property type="entry name" value="ATPase domain of HSP90 chaperone/DNA topoisomerase II/histidine kinase"/>
    <property type="match status" value="1"/>
</dbReference>
<evidence type="ECO:0000259" key="9">
    <source>
        <dbReference type="PROSITE" id="PS50109"/>
    </source>
</evidence>
<dbReference type="NCBIfam" id="TIGR00229">
    <property type="entry name" value="sensory_box"/>
    <property type="match status" value="1"/>
</dbReference>
<dbReference type="InterPro" id="IPR005467">
    <property type="entry name" value="His_kinase_dom"/>
</dbReference>
<keyword evidence="7 8" id="KW-0472">Membrane</keyword>
<evidence type="ECO:0000256" key="1">
    <source>
        <dbReference type="ARBA" id="ARBA00000085"/>
    </source>
</evidence>
<proteinExistence type="predicted"/>
<dbReference type="SMART" id="SM00387">
    <property type="entry name" value="HATPase_c"/>
    <property type="match status" value="1"/>
</dbReference>
<feature type="domain" description="Histidine kinase" evidence="9">
    <location>
        <begin position="369"/>
        <end position="584"/>
    </location>
</feature>
<evidence type="ECO:0000256" key="2">
    <source>
        <dbReference type="ARBA" id="ARBA00012438"/>
    </source>
</evidence>
<protein>
    <recommendedName>
        <fullName evidence="2">histidine kinase</fullName>
        <ecNumber evidence="2">2.7.13.3</ecNumber>
    </recommendedName>
</protein>
<keyword evidence="4" id="KW-0808">Transferase</keyword>
<dbReference type="RefSeq" id="WP_376886107.1">
    <property type="nucleotide sequence ID" value="NZ_JBHUHR010000031.1"/>
</dbReference>
<dbReference type="InterPro" id="IPR036890">
    <property type="entry name" value="HATPase_C_sf"/>
</dbReference>
<dbReference type="Gene3D" id="3.30.450.20">
    <property type="entry name" value="PAS domain"/>
    <property type="match status" value="1"/>
</dbReference>
<dbReference type="InterPro" id="IPR036097">
    <property type="entry name" value="HisK_dim/P_sf"/>
</dbReference>
<gene>
    <name evidence="11" type="ORF">ACFSKL_10680</name>
</gene>
<dbReference type="CDD" id="cd00082">
    <property type="entry name" value="HisKA"/>
    <property type="match status" value="1"/>
</dbReference>
<dbReference type="PRINTS" id="PR00344">
    <property type="entry name" value="BCTRLSENSOR"/>
</dbReference>
<dbReference type="Pfam" id="PF16927">
    <property type="entry name" value="HisKA_7TM"/>
    <property type="match status" value="1"/>
</dbReference>
<keyword evidence="3" id="KW-0597">Phosphoprotein</keyword>
<feature type="transmembrane region" description="Helical" evidence="8">
    <location>
        <begin position="33"/>
        <end position="53"/>
    </location>
</feature>